<dbReference type="PANTHER" id="PTHR11817">
    <property type="entry name" value="PYRUVATE KINASE"/>
    <property type="match status" value="1"/>
</dbReference>
<evidence type="ECO:0000256" key="6">
    <source>
        <dbReference type="ARBA" id="ARBA00022741"/>
    </source>
</evidence>
<dbReference type="PRINTS" id="PR01050">
    <property type="entry name" value="PYRUVTKNASE"/>
</dbReference>
<reference evidence="15 16" key="1">
    <citation type="journal article" date="2016" name="Nat. Commun.">
        <title>Thousands of microbial genomes shed light on interconnected biogeochemical processes in an aquifer system.</title>
        <authorList>
            <person name="Anantharaman K."/>
            <person name="Brown C.T."/>
            <person name="Hug L.A."/>
            <person name="Sharon I."/>
            <person name="Castelle C.J."/>
            <person name="Probst A.J."/>
            <person name="Thomas B.C."/>
            <person name="Singh A."/>
            <person name="Wilkins M.J."/>
            <person name="Karaoz U."/>
            <person name="Brodie E.L."/>
            <person name="Williams K.H."/>
            <person name="Hubbard S.S."/>
            <person name="Banfield J.F."/>
        </authorList>
    </citation>
    <scope>NUCLEOTIDE SEQUENCE [LARGE SCALE GENOMIC DNA]</scope>
</reference>
<comment type="pathway">
    <text evidence="1 12">Carbohydrate degradation; glycolysis; pyruvate from D-glyceraldehyde 3-phosphate: step 5/5.</text>
</comment>
<dbReference type="Pfam" id="PF02887">
    <property type="entry name" value="PK_C"/>
    <property type="match status" value="1"/>
</dbReference>
<dbReference type="GO" id="GO:0005524">
    <property type="term" value="F:ATP binding"/>
    <property type="evidence" value="ECO:0007669"/>
    <property type="project" value="UniProtKB-KW"/>
</dbReference>
<dbReference type="UniPathway" id="UPA00109">
    <property type="reaction ID" value="UER00188"/>
</dbReference>
<dbReference type="SUPFAM" id="SSF51621">
    <property type="entry name" value="Phosphoenolpyruvate/pyruvate domain"/>
    <property type="match status" value="1"/>
</dbReference>
<evidence type="ECO:0000256" key="11">
    <source>
        <dbReference type="ARBA" id="ARBA00023317"/>
    </source>
</evidence>
<dbReference type="GO" id="GO:0000287">
    <property type="term" value="F:magnesium ion binding"/>
    <property type="evidence" value="ECO:0007669"/>
    <property type="project" value="InterPro"/>
</dbReference>
<evidence type="ECO:0000256" key="10">
    <source>
        <dbReference type="ARBA" id="ARBA00023152"/>
    </source>
</evidence>
<evidence type="ECO:0000256" key="4">
    <source>
        <dbReference type="ARBA" id="ARBA00022679"/>
    </source>
</evidence>
<dbReference type="InterPro" id="IPR015793">
    <property type="entry name" value="Pyrv_Knase_brl"/>
</dbReference>
<dbReference type="GO" id="GO:0016301">
    <property type="term" value="F:kinase activity"/>
    <property type="evidence" value="ECO:0007669"/>
    <property type="project" value="UniProtKB-KW"/>
</dbReference>
<sequence>MTNNLMPTRAEVTDVANAILDGTDAVMLSGETATGKYPEEVVKMMSEIIEEADQKVSFREFSEENEIADAVSDSVTHLAEKVGAKLILVFTKSGFTARKIARRRPHQPIIAISPERKTIGKLNFTWGVYPLFGKVHKNFYQIVEEAKKIARDNPVLKLKKGESFVISAGIPFGKSGATNLALVEKV</sequence>
<dbReference type="Gene3D" id="3.40.1380.20">
    <property type="entry name" value="Pyruvate kinase, C-terminal domain"/>
    <property type="match status" value="1"/>
</dbReference>
<organism evidence="15 16">
    <name type="scientific">Candidatus Nealsonbacteria bacterium RIFCSPLOWO2_02_39_8</name>
    <dbReference type="NCBI Taxonomy" id="1801674"/>
    <lineage>
        <taxon>Bacteria</taxon>
        <taxon>Candidatus Nealsoniibacteriota</taxon>
    </lineage>
</organism>
<accession>A0A1G2EKJ5</accession>
<keyword evidence="6" id="KW-0547">Nucleotide-binding</keyword>
<dbReference type="GO" id="GO:0030955">
    <property type="term" value="F:potassium ion binding"/>
    <property type="evidence" value="ECO:0007669"/>
    <property type="project" value="InterPro"/>
</dbReference>
<evidence type="ECO:0000256" key="12">
    <source>
        <dbReference type="RuleBase" id="RU000504"/>
    </source>
</evidence>
<keyword evidence="11" id="KW-0670">Pyruvate</keyword>
<evidence type="ECO:0000256" key="9">
    <source>
        <dbReference type="ARBA" id="ARBA00022842"/>
    </source>
</evidence>
<proteinExistence type="inferred from homology"/>
<dbReference type="InterPro" id="IPR040442">
    <property type="entry name" value="Pyrv_kinase-like_dom_sf"/>
</dbReference>
<keyword evidence="10 12" id="KW-0324">Glycolysis</keyword>
<evidence type="ECO:0000256" key="8">
    <source>
        <dbReference type="ARBA" id="ARBA00022840"/>
    </source>
</evidence>
<dbReference type="AlphaFoldDB" id="A0A1G2EKJ5"/>
<dbReference type="InterPro" id="IPR036918">
    <property type="entry name" value="Pyrv_Knase_C_sf"/>
</dbReference>
<keyword evidence="9 12" id="KW-0460">Magnesium</keyword>
<evidence type="ECO:0000256" key="7">
    <source>
        <dbReference type="ARBA" id="ARBA00022777"/>
    </source>
</evidence>
<name>A0A1G2EKJ5_9BACT</name>
<dbReference type="Proteomes" id="UP000176216">
    <property type="component" value="Unassembled WGS sequence"/>
</dbReference>
<dbReference type="InterPro" id="IPR015813">
    <property type="entry name" value="Pyrv/PenolPyrv_kinase-like_dom"/>
</dbReference>
<feature type="domain" description="Pyruvate kinase barrel" evidence="13">
    <location>
        <begin position="1"/>
        <end position="42"/>
    </location>
</feature>
<dbReference type="EC" id="2.7.1.40" evidence="3 12"/>
<dbReference type="InterPro" id="IPR015795">
    <property type="entry name" value="Pyrv_Knase_C"/>
</dbReference>
<comment type="similarity">
    <text evidence="2 12">Belongs to the pyruvate kinase family.</text>
</comment>
<keyword evidence="5" id="KW-0479">Metal-binding</keyword>
<keyword evidence="7 12" id="KW-0418">Kinase</keyword>
<gene>
    <name evidence="15" type="ORF">A2W71_01680</name>
</gene>
<comment type="catalytic activity">
    <reaction evidence="12">
        <text>pyruvate + ATP = phosphoenolpyruvate + ADP + H(+)</text>
        <dbReference type="Rhea" id="RHEA:18157"/>
        <dbReference type="ChEBI" id="CHEBI:15361"/>
        <dbReference type="ChEBI" id="CHEBI:15378"/>
        <dbReference type="ChEBI" id="CHEBI:30616"/>
        <dbReference type="ChEBI" id="CHEBI:58702"/>
        <dbReference type="ChEBI" id="CHEBI:456216"/>
        <dbReference type="EC" id="2.7.1.40"/>
    </reaction>
</comment>
<evidence type="ECO:0000256" key="1">
    <source>
        <dbReference type="ARBA" id="ARBA00004997"/>
    </source>
</evidence>
<evidence type="ECO:0000313" key="15">
    <source>
        <dbReference type="EMBL" id="OGZ26314.1"/>
    </source>
</evidence>
<keyword evidence="4 12" id="KW-0808">Transferase</keyword>
<keyword evidence="8" id="KW-0067">ATP-binding</keyword>
<evidence type="ECO:0000256" key="3">
    <source>
        <dbReference type="ARBA" id="ARBA00012142"/>
    </source>
</evidence>
<evidence type="ECO:0000259" key="14">
    <source>
        <dbReference type="Pfam" id="PF02887"/>
    </source>
</evidence>
<comment type="caution">
    <text evidence="15">The sequence shown here is derived from an EMBL/GenBank/DDBJ whole genome shotgun (WGS) entry which is preliminary data.</text>
</comment>
<evidence type="ECO:0000259" key="13">
    <source>
        <dbReference type="Pfam" id="PF00224"/>
    </source>
</evidence>
<dbReference type="GO" id="GO:0004743">
    <property type="term" value="F:pyruvate kinase activity"/>
    <property type="evidence" value="ECO:0007669"/>
    <property type="project" value="UniProtKB-EC"/>
</dbReference>
<evidence type="ECO:0000256" key="5">
    <source>
        <dbReference type="ARBA" id="ARBA00022723"/>
    </source>
</evidence>
<dbReference type="InterPro" id="IPR001697">
    <property type="entry name" value="Pyr_Knase"/>
</dbReference>
<evidence type="ECO:0000256" key="2">
    <source>
        <dbReference type="ARBA" id="ARBA00008663"/>
    </source>
</evidence>
<dbReference type="Gene3D" id="3.20.20.60">
    <property type="entry name" value="Phosphoenolpyruvate-binding domains"/>
    <property type="match status" value="1"/>
</dbReference>
<dbReference type="EMBL" id="MHMJ01000003">
    <property type="protein sequence ID" value="OGZ26314.1"/>
    <property type="molecule type" value="Genomic_DNA"/>
</dbReference>
<protein>
    <recommendedName>
        <fullName evidence="3 12">Pyruvate kinase</fullName>
        <ecNumber evidence="3 12">2.7.1.40</ecNumber>
    </recommendedName>
</protein>
<dbReference type="Pfam" id="PF00224">
    <property type="entry name" value="PK"/>
    <property type="match status" value="1"/>
</dbReference>
<feature type="domain" description="Pyruvate kinase C-terminal" evidence="14">
    <location>
        <begin position="69"/>
        <end position="183"/>
    </location>
</feature>
<dbReference type="SUPFAM" id="SSF52935">
    <property type="entry name" value="PK C-terminal domain-like"/>
    <property type="match status" value="1"/>
</dbReference>
<evidence type="ECO:0000313" key="16">
    <source>
        <dbReference type="Proteomes" id="UP000176216"/>
    </source>
</evidence>